<keyword evidence="1" id="KW-1133">Transmembrane helix</keyword>
<feature type="transmembrane region" description="Helical" evidence="1">
    <location>
        <begin position="234"/>
        <end position="256"/>
    </location>
</feature>
<comment type="caution">
    <text evidence="2">The sequence shown here is derived from an EMBL/GenBank/DDBJ whole genome shotgun (WGS) entry which is preliminary data.</text>
</comment>
<feature type="transmembrane region" description="Helical" evidence="1">
    <location>
        <begin position="154"/>
        <end position="174"/>
    </location>
</feature>
<evidence type="ECO:0000256" key="1">
    <source>
        <dbReference type="SAM" id="Phobius"/>
    </source>
</evidence>
<dbReference type="PATRIC" id="fig|1195236.3.peg.1876"/>
<protein>
    <submittedName>
        <fullName evidence="2">Uncharacterized protein</fullName>
    </submittedName>
</protein>
<sequence>MFDTLLQHSIFQKVIMNTLLVSIPEEFYFVMFVLILVGEFEYWKEPGCKRLINKFDYFRVFLPTGVVALLSNILRYNGLEGGIYQFIPPVVLYILIVLTNDIFGDASCMKWMGKAFIFLLIGFISIGLSEFIYMPFVLYSTGLTMEEICNDFRLYFGLSLPARVLQYSILLYFVCRKRTLLKGQMFKHIFSNTKLSVIFSLFGVFNIAFMFVMYKAVVYDKALVAIPLATQFVVVIGIVLFPIANIISLLLSSYYIRNLEVNDKKGATDKLESLYKEIQLYTNNGEYDNIMWKLNEFGIGIKEVSNSLYKGNTTDYRR</sequence>
<gene>
    <name evidence="2" type="ORF">CTER_1548</name>
</gene>
<evidence type="ECO:0000313" key="3">
    <source>
        <dbReference type="Proteomes" id="UP000014155"/>
    </source>
</evidence>
<feature type="transmembrane region" description="Helical" evidence="1">
    <location>
        <begin position="55"/>
        <end position="74"/>
    </location>
</feature>
<feature type="transmembrane region" description="Helical" evidence="1">
    <location>
        <begin position="115"/>
        <end position="134"/>
    </location>
</feature>
<dbReference type="Proteomes" id="UP000014155">
    <property type="component" value="Unassembled WGS sequence"/>
</dbReference>
<name>S0FLC5_RUMCE</name>
<reference evidence="2 3" key="1">
    <citation type="journal article" date="2013" name="Genome Announc.">
        <title>Draft Genome Sequence of the Cellulolytic, Mesophilic, Anaerobic Bacterium Clostridium termitidis Strain CT1112 (DSM 5398).</title>
        <authorList>
            <person name="Lal S."/>
            <person name="Ramachandran U."/>
            <person name="Zhang X."/>
            <person name="Munir R."/>
            <person name="Sparling R."/>
            <person name="Levin D.B."/>
        </authorList>
    </citation>
    <scope>NUCLEOTIDE SEQUENCE [LARGE SCALE GENOMIC DNA]</scope>
    <source>
        <strain evidence="2 3">CT1112</strain>
    </source>
</reference>
<organism evidence="2 3">
    <name type="scientific">Ruminiclostridium cellobioparum subsp. termitidis CT1112</name>
    <dbReference type="NCBI Taxonomy" id="1195236"/>
    <lineage>
        <taxon>Bacteria</taxon>
        <taxon>Bacillati</taxon>
        <taxon>Bacillota</taxon>
        <taxon>Clostridia</taxon>
        <taxon>Eubacteriales</taxon>
        <taxon>Oscillospiraceae</taxon>
        <taxon>Ruminiclostridium</taxon>
    </lineage>
</organism>
<evidence type="ECO:0000313" key="2">
    <source>
        <dbReference type="EMBL" id="EMS72697.1"/>
    </source>
</evidence>
<proteinExistence type="predicted"/>
<accession>S0FLC5</accession>
<feature type="transmembrane region" description="Helical" evidence="1">
    <location>
        <begin position="86"/>
        <end position="103"/>
    </location>
</feature>
<keyword evidence="1" id="KW-0472">Membrane</keyword>
<keyword evidence="1" id="KW-0812">Transmembrane</keyword>
<dbReference type="EMBL" id="AORV01000026">
    <property type="protein sequence ID" value="EMS72697.1"/>
    <property type="molecule type" value="Genomic_DNA"/>
</dbReference>
<feature type="transmembrane region" description="Helical" evidence="1">
    <location>
        <begin position="195"/>
        <end position="214"/>
    </location>
</feature>
<keyword evidence="3" id="KW-1185">Reference proteome</keyword>
<dbReference type="STRING" id="1195236.CTER_1548"/>
<dbReference type="AlphaFoldDB" id="S0FLC5"/>